<dbReference type="InterPro" id="IPR050900">
    <property type="entry name" value="Transposase_IS3/IS150/IS904"/>
</dbReference>
<dbReference type="PANTHER" id="PTHR46889">
    <property type="entry name" value="TRANSPOSASE INSF FOR INSERTION SEQUENCE IS3B-RELATED"/>
    <property type="match status" value="1"/>
</dbReference>
<dbReference type="Pfam" id="PF13276">
    <property type="entry name" value="HTH_21"/>
    <property type="match status" value="1"/>
</dbReference>
<dbReference type="InterPro" id="IPR048020">
    <property type="entry name" value="Transpos_IS3"/>
</dbReference>
<evidence type="ECO:0000313" key="3">
    <source>
        <dbReference type="EMBL" id="GAA2146888.1"/>
    </source>
</evidence>
<dbReference type="PANTHER" id="PTHR46889:SF4">
    <property type="entry name" value="TRANSPOSASE INSO FOR INSERTION SEQUENCE ELEMENT IS911B-RELATED"/>
    <property type="match status" value="1"/>
</dbReference>
<dbReference type="Proteomes" id="UP001501020">
    <property type="component" value="Unassembled WGS sequence"/>
</dbReference>
<sequence length="239" mass="26519">MIAVMAGEGLPIKVCCRVLCVSESGFHMWRKRPPSPRAIRHAWLTEQIRRVHADSRGTYGGKRVHAELTLGPGTAVGHGAVEMLMRRAGLRGLPGSRRRRLTHQTPTAADLVDRQFTRSEPDELWVTEITEHPTREGKVYCCMVLDAFSRKVVGWSIDSAQTSTLVTNALGTAIQNRRPAPGTMIHSDHGVQFTSWAFTERAKASGLVASMGSIGDCFDNAVIESFWGRMQVELLNRQR</sequence>
<comment type="caution">
    <text evidence="3">The sequence shown here is derived from an EMBL/GenBank/DDBJ whole genome shotgun (WGS) entry which is preliminary data.</text>
</comment>
<dbReference type="InterPro" id="IPR001584">
    <property type="entry name" value="Integrase_cat-core"/>
</dbReference>
<dbReference type="InterPro" id="IPR012337">
    <property type="entry name" value="RNaseH-like_sf"/>
</dbReference>
<evidence type="ECO:0000313" key="4">
    <source>
        <dbReference type="Proteomes" id="UP001501020"/>
    </source>
</evidence>
<accession>A0ABP5LGR4</accession>
<proteinExistence type="predicted"/>
<comment type="function">
    <text evidence="1">Involved in the transposition of the insertion sequence.</text>
</comment>
<reference evidence="4" key="1">
    <citation type="journal article" date="2019" name="Int. J. Syst. Evol. Microbiol.">
        <title>The Global Catalogue of Microorganisms (GCM) 10K type strain sequencing project: providing services to taxonomists for standard genome sequencing and annotation.</title>
        <authorList>
            <consortium name="The Broad Institute Genomics Platform"/>
            <consortium name="The Broad Institute Genome Sequencing Center for Infectious Disease"/>
            <person name="Wu L."/>
            <person name="Ma J."/>
        </authorList>
    </citation>
    <scope>NUCLEOTIDE SEQUENCE [LARGE SCALE GENOMIC DNA]</scope>
    <source>
        <strain evidence="4">JCM 13850</strain>
    </source>
</reference>
<evidence type="ECO:0000256" key="1">
    <source>
        <dbReference type="ARBA" id="ARBA00002286"/>
    </source>
</evidence>
<evidence type="ECO:0000259" key="2">
    <source>
        <dbReference type="PROSITE" id="PS50994"/>
    </source>
</evidence>
<name>A0ABP5LGR4_9ACTN</name>
<protein>
    <recommendedName>
        <fullName evidence="2">Integrase catalytic domain-containing protein</fullName>
    </recommendedName>
</protein>
<dbReference type="NCBIfam" id="NF033516">
    <property type="entry name" value="transpos_IS3"/>
    <property type="match status" value="1"/>
</dbReference>
<dbReference type="Pfam" id="PF00665">
    <property type="entry name" value="rve"/>
    <property type="match status" value="1"/>
</dbReference>
<dbReference type="SUPFAM" id="SSF53098">
    <property type="entry name" value="Ribonuclease H-like"/>
    <property type="match status" value="1"/>
</dbReference>
<gene>
    <name evidence="3" type="ORF">GCM10009727_48570</name>
</gene>
<dbReference type="InterPro" id="IPR036397">
    <property type="entry name" value="RNaseH_sf"/>
</dbReference>
<organism evidence="3 4">
    <name type="scientific">Actinomadura napierensis</name>
    <dbReference type="NCBI Taxonomy" id="267854"/>
    <lineage>
        <taxon>Bacteria</taxon>
        <taxon>Bacillati</taxon>
        <taxon>Actinomycetota</taxon>
        <taxon>Actinomycetes</taxon>
        <taxon>Streptosporangiales</taxon>
        <taxon>Thermomonosporaceae</taxon>
        <taxon>Actinomadura</taxon>
    </lineage>
</organism>
<dbReference type="PROSITE" id="PS50994">
    <property type="entry name" value="INTEGRASE"/>
    <property type="match status" value="1"/>
</dbReference>
<keyword evidence="4" id="KW-1185">Reference proteome</keyword>
<feature type="domain" description="Integrase catalytic" evidence="2">
    <location>
        <begin position="117"/>
        <end position="239"/>
    </location>
</feature>
<dbReference type="InterPro" id="IPR025948">
    <property type="entry name" value="HTH-like_dom"/>
</dbReference>
<dbReference type="Gene3D" id="3.30.420.10">
    <property type="entry name" value="Ribonuclease H-like superfamily/Ribonuclease H"/>
    <property type="match status" value="1"/>
</dbReference>
<dbReference type="EMBL" id="BAAAMR010000044">
    <property type="protein sequence ID" value="GAA2146888.1"/>
    <property type="molecule type" value="Genomic_DNA"/>
</dbReference>